<dbReference type="PANTHER" id="PTHR12774">
    <property type="entry name" value="PEROXISOMAL BIOGENESIS FACTOR 19"/>
    <property type="match status" value="1"/>
</dbReference>
<dbReference type="GO" id="GO:0033328">
    <property type="term" value="F:peroxisome membrane targeting sequence binding"/>
    <property type="evidence" value="ECO:0007669"/>
    <property type="project" value="TreeGrafter"/>
</dbReference>
<feature type="region of interest" description="Disordered" evidence="3">
    <location>
        <begin position="1"/>
        <end position="57"/>
    </location>
</feature>
<dbReference type="CTD" id="5824"/>
<dbReference type="GeneID" id="108627124"/>
<dbReference type="RefSeq" id="XP_017883687.1">
    <property type="nucleotide sequence ID" value="XM_018028198.2"/>
</dbReference>
<evidence type="ECO:0000256" key="2">
    <source>
        <dbReference type="ARBA" id="ARBA00029688"/>
    </source>
</evidence>
<dbReference type="InterPro" id="IPR038322">
    <property type="entry name" value="Pex19_C_sf"/>
</dbReference>
<protein>
    <recommendedName>
        <fullName evidence="2">Peroxin-19</fullName>
    </recommendedName>
</protein>
<dbReference type="AlphaFoldDB" id="A0AAJ7N932"/>
<dbReference type="PANTHER" id="PTHR12774:SF2">
    <property type="entry name" value="PEROXISOMAL BIOGENESIS FACTOR 19"/>
    <property type="match status" value="1"/>
</dbReference>
<evidence type="ECO:0000313" key="4">
    <source>
        <dbReference type="Proteomes" id="UP000694925"/>
    </source>
</evidence>
<dbReference type="Proteomes" id="UP000694925">
    <property type="component" value="Unplaced"/>
</dbReference>
<keyword evidence="4" id="KW-1185">Reference proteome</keyword>
<evidence type="ECO:0000313" key="5">
    <source>
        <dbReference type="RefSeq" id="XP_017883687.1"/>
    </source>
</evidence>
<evidence type="ECO:0000256" key="1">
    <source>
        <dbReference type="ARBA" id="ARBA00006326"/>
    </source>
</evidence>
<accession>A0AAJ7N932</accession>
<sequence length="291" mass="32702">MANEKSTKQTEDPELDDLLDSALKDFSKEQIPSKKDVSKPSTLETTEDEEASDVPQDTWTADFIKQAAEQFEENIQNFIQNSNGTDSDLDASFQRMAQTVASAIKNDDTFDRDGTNTDFQSVIAQALNDLSATSENLQSEVDLSEMFGQTSLEDGPGAILPFMHGMLQHLLSKEILYPSLKELVDKYPEWLEEKKETIPPNDLQRYTKQLKLMQQVCTELDEEKDGDNEETKKKRLEKIIALMQEVQGCGQLPVELIGEQATHPFNLDAEGDVVIPSLLRNMESSQNCSVM</sequence>
<dbReference type="GO" id="GO:0045046">
    <property type="term" value="P:protein import into peroxisome membrane"/>
    <property type="evidence" value="ECO:0007669"/>
    <property type="project" value="TreeGrafter"/>
</dbReference>
<name>A0AAJ7N932_9HYME</name>
<dbReference type="Pfam" id="PF04614">
    <property type="entry name" value="Pex19"/>
    <property type="match status" value="1"/>
</dbReference>
<feature type="compositionally biased region" description="Basic and acidic residues" evidence="3">
    <location>
        <begin position="22"/>
        <end position="38"/>
    </location>
</feature>
<comment type="similarity">
    <text evidence="1">Belongs to the peroxin-19 family.</text>
</comment>
<gene>
    <name evidence="5" type="primary">LOC108627124</name>
</gene>
<proteinExistence type="inferred from homology"/>
<reference evidence="5" key="1">
    <citation type="submission" date="2025-08" db="UniProtKB">
        <authorList>
            <consortium name="RefSeq"/>
        </authorList>
    </citation>
    <scope>IDENTIFICATION</scope>
    <source>
        <tissue evidence="5">Whole body</tissue>
    </source>
</reference>
<feature type="compositionally biased region" description="Basic and acidic residues" evidence="3">
    <location>
        <begin position="1"/>
        <end position="11"/>
    </location>
</feature>
<dbReference type="InterPro" id="IPR006708">
    <property type="entry name" value="Pex19"/>
</dbReference>
<evidence type="ECO:0000256" key="3">
    <source>
        <dbReference type="SAM" id="MobiDB-lite"/>
    </source>
</evidence>
<dbReference type="GO" id="GO:0005778">
    <property type="term" value="C:peroxisomal membrane"/>
    <property type="evidence" value="ECO:0007669"/>
    <property type="project" value="TreeGrafter"/>
</dbReference>
<dbReference type="Gene3D" id="1.20.120.900">
    <property type="entry name" value="Pex19, mPTS binding domain"/>
    <property type="match status" value="1"/>
</dbReference>
<organism evidence="4 5">
    <name type="scientific">Ceratina calcarata</name>
    <dbReference type="NCBI Taxonomy" id="156304"/>
    <lineage>
        <taxon>Eukaryota</taxon>
        <taxon>Metazoa</taxon>
        <taxon>Ecdysozoa</taxon>
        <taxon>Arthropoda</taxon>
        <taxon>Hexapoda</taxon>
        <taxon>Insecta</taxon>
        <taxon>Pterygota</taxon>
        <taxon>Neoptera</taxon>
        <taxon>Endopterygota</taxon>
        <taxon>Hymenoptera</taxon>
        <taxon>Apocrita</taxon>
        <taxon>Aculeata</taxon>
        <taxon>Apoidea</taxon>
        <taxon>Anthophila</taxon>
        <taxon>Apidae</taxon>
        <taxon>Ceratina</taxon>
        <taxon>Zadontomerus</taxon>
    </lineage>
</organism>
<dbReference type="KEGG" id="ccal:108627124"/>